<evidence type="ECO:0000256" key="8">
    <source>
        <dbReference type="ARBA" id="ARBA00023277"/>
    </source>
</evidence>
<keyword evidence="9 15" id="KW-0326">Glycosidase</keyword>
<evidence type="ECO:0000313" key="16">
    <source>
        <dbReference type="EMBL" id="CAI4220165.1"/>
    </source>
</evidence>
<keyword evidence="8" id="KW-0119">Carbohydrate metabolism</keyword>
<comment type="similarity">
    <text evidence="2 15">Belongs to the glycosyl hydrolase 28 family.</text>
</comment>
<organism evidence="16 17">
    <name type="scientific">Parascedosporium putredinis</name>
    <dbReference type="NCBI Taxonomy" id="1442378"/>
    <lineage>
        <taxon>Eukaryota</taxon>
        <taxon>Fungi</taxon>
        <taxon>Dikarya</taxon>
        <taxon>Ascomycota</taxon>
        <taxon>Pezizomycotina</taxon>
        <taxon>Sordariomycetes</taxon>
        <taxon>Hypocreomycetidae</taxon>
        <taxon>Microascales</taxon>
        <taxon>Microascaceae</taxon>
        <taxon>Parascedosporium</taxon>
    </lineage>
</organism>
<comment type="subcellular location">
    <subcellularLocation>
        <location evidence="1">Secreted</location>
    </subcellularLocation>
</comment>
<keyword evidence="4" id="KW-0732">Signal</keyword>
<dbReference type="PANTHER" id="PTHR31736">
    <property type="match status" value="1"/>
</dbReference>
<accession>A0A9P1MEQ2</accession>
<evidence type="ECO:0000256" key="12">
    <source>
        <dbReference type="ARBA" id="ARBA00037312"/>
    </source>
</evidence>
<keyword evidence="17" id="KW-1185">Reference proteome</keyword>
<keyword evidence="3" id="KW-0964">Secreted</keyword>
<dbReference type="SUPFAM" id="SSF51126">
    <property type="entry name" value="Pectin lyase-like"/>
    <property type="match status" value="1"/>
</dbReference>
<dbReference type="Pfam" id="PF00295">
    <property type="entry name" value="Glyco_hydro_28"/>
    <property type="match status" value="1"/>
</dbReference>
<keyword evidence="6" id="KW-1015">Disulfide bond</keyword>
<dbReference type="EMBL" id="CALLCH030000021">
    <property type="protein sequence ID" value="CAI4220165.1"/>
    <property type="molecule type" value="Genomic_DNA"/>
</dbReference>
<dbReference type="GO" id="GO:0047911">
    <property type="term" value="F:galacturan 1,4-alpha-galacturonidase activity"/>
    <property type="evidence" value="ECO:0007669"/>
    <property type="project" value="UniProtKB-EC"/>
</dbReference>
<keyword evidence="5 15" id="KW-0378">Hydrolase</keyword>
<evidence type="ECO:0000313" key="17">
    <source>
        <dbReference type="Proteomes" id="UP000838763"/>
    </source>
</evidence>
<keyword evidence="11" id="KW-0624">Polysaccharide degradation</keyword>
<proteinExistence type="inferred from homology"/>
<dbReference type="GO" id="GO:0000272">
    <property type="term" value="P:polysaccharide catabolic process"/>
    <property type="evidence" value="ECO:0007669"/>
    <property type="project" value="UniProtKB-KW"/>
</dbReference>
<dbReference type="GO" id="GO:0004650">
    <property type="term" value="F:polygalacturonase activity"/>
    <property type="evidence" value="ECO:0007669"/>
    <property type="project" value="InterPro"/>
</dbReference>
<comment type="catalytic activity">
    <reaction evidence="14">
        <text>[(1-&gt;4)-alpha-D-galacturonosyl](n) + H2O = alpha-D-galacturonate + [(1-&gt;4)-alpha-D-galacturonosyl](n-1)</text>
        <dbReference type="Rhea" id="RHEA:14117"/>
        <dbReference type="Rhea" id="RHEA-COMP:14570"/>
        <dbReference type="Rhea" id="RHEA-COMP:14572"/>
        <dbReference type="ChEBI" id="CHEBI:15377"/>
        <dbReference type="ChEBI" id="CHEBI:58658"/>
        <dbReference type="ChEBI" id="CHEBI:140523"/>
        <dbReference type="EC" id="3.2.1.67"/>
    </reaction>
</comment>
<evidence type="ECO:0000256" key="2">
    <source>
        <dbReference type="ARBA" id="ARBA00008834"/>
    </source>
</evidence>
<protein>
    <recommendedName>
        <fullName evidence="13">galacturonan 1,4-alpha-galacturonidase</fullName>
        <ecNumber evidence="13">3.2.1.67</ecNumber>
    </recommendedName>
</protein>
<evidence type="ECO:0000256" key="6">
    <source>
        <dbReference type="ARBA" id="ARBA00023157"/>
    </source>
</evidence>
<evidence type="ECO:0000256" key="13">
    <source>
        <dbReference type="ARBA" id="ARBA00038933"/>
    </source>
</evidence>
<dbReference type="Proteomes" id="UP000838763">
    <property type="component" value="Unassembled WGS sequence"/>
</dbReference>
<name>A0A9P1MEQ2_9PEZI</name>
<dbReference type="GO" id="GO:0005576">
    <property type="term" value="C:extracellular region"/>
    <property type="evidence" value="ECO:0007669"/>
    <property type="project" value="UniProtKB-SubCell"/>
</dbReference>
<evidence type="ECO:0000256" key="7">
    <source>
        <dbReference type="ARBA" id="ARBA00023180"/>
    </source>
</evidence>
<dbReference type="InterPro" id="IPR000743">
    <property type="entry name" value="Glyco_hydro_28"/>
</dbReference>
<comment type="function">
    <text evidence="12">Specific in hydrolyzing the terminal glycosidic bond of polygalacturonic acid and oligogalacturonates.</text>
</comment>
<evidence type="ECO:0000256" key="15">
    <source>
        <dbReference type="RuleBase" id="RU361169"/>
    </source>
</evidence>
<evidence type="ECO:0000256" key="11">
    <source>
        <dbReference type="ARBA" id="ARBA00023326"/>
    </source>
</evidence>
<evidence type="ECO:0000256" key="9">
    <source>
        <dbReference type="ARBA" id="ARBA00023295"/>
    </source>
</evidence>
<dbReference type="PANTHER" id="PTHR31736:SF12">
    <property type="entry name" value="EXO-POLYGALACTURONASE, PUTATIVE-RELATED"/>
    <property type="match status" value="1"/>
</dbReference>
<dbReference type="AlphaFoldDB" id="A0A9P1MEQ2"/>
<gene>
    <name evidence="16" type="ORF">PPNO1_LOCUS9708</name>
</gene>
<evidence type="ECO:0000256" key="5">
    <source>
        <dbReference type="ARBA" id="ARBA00022801"/>
    </source>
</evidence>
<dbReference type="InterPro" id="IPR011050">
    <property type="entry name" value="Pectin_lyase_fold/virulence"/>
</dbReference>
<keyword evidence="7" id="KW-0325">Glycoprotein</keyword>
<keyword evidence="10" id="KW-0961">Cell wall biogenesis/degradation</keyword>
<dbReference type="OrthoDB" id="187139at2759"/>
<reference evidence="16" key="1">
    <citation type="submission" date="2022-11" db="EMBL/GenBank/DDBJ databases">
        <authorList>
            <person name="Scott C."/>
            <person name="Bruce N."/>
        </authorList>
    </citation>
    <scope>NUCLEOTIDE SEQUENCE</scope>
</reference>
<evidence type="ECO:0000256" key="10">
    <source>
        <dbReference type="ARBA" id="ARBA00023316"/>
    </source>
</evidence>
<comment type="caution">
    <text evidence="16">The sequence shown here is derived from an EMBL/GenBank/DDBJ whole genome shotgun (WGS) entry which is preliminary data.</text>
</comment>
<evidence type="ECO:0000256" key="14">
    <source>
        <dbReference type="ARBA" id="ARBA00048766"/>
    </source>
</evidence>
<evidence type="ECO:0000256" key="3">
    <source>
        <dbReference type="ARBA" id="ARBA00022525"/>
    </source>
</evidence>
<dbReference type="InterPro" id="IPR012334">
    <property type="entry name" value="Pectin_lyas_fold"/>
</dbReference>
<evidence type="ECO:0000256" key="1">
    <source>
        <dbReference type="ARBA" id="ARBA00004613"/>
    </source>
</evidence>
<evidence type="ECO:0000256" key="4">
    <source>
        <dbReference type="ARBA" id="ARBA00022729"/>
    </source>
</evidence>
<sequence>MTNIDMNSTSATQWSTVNTDGTNTWNSRDVYLENWVVTAGDDCISVKGNSTNIYANNMTCYESGCMVVGSMGNPPSTPEYVENVVFENVYCYHSSNAAWIKTYPGQGYVRNVTFRNVAFDDVNQPIYVSPCIYTGQNCDSSRIPITDVTWQNITGTARYNIGAGMYCSRSSPCDGFHFVDIDIRPLSGSGDLKYLCANIQNQATMGLQCTGSLAANWPQQLDGPR</sequence>
<dbReference type="Gene3D" id="2.160.20.10">
    <property type="entry name" value="Single-stranded right-handed beta-helix, Pectin lyase-like"/>
    <property type="match status" value="1"/>
</dbReference>
<dbReference type="EC" id="3.2.1.67" evidence="13"/>
<dbReference type="GO" id="GO:0071555">
    <property type="term" value="P:cell wall organization"/>
    <property type="evidence" value="ECO:0007669"/>
    <property type="project" value="UniProtKB-KW"/>
</dbReference>